<organism evidence="2 3">
    <name type="scientific">Stephania japonica</name>
    <dbReference type="NCBI Taxonomy" id="461633"/>
    <lineage>
        <taxon>Eukaryota</taxon>
        <taxon>Viridiplantae</taxon>
        <taxon>Streptophyta</taxon>
        <taxon>Embryophyta</taxon>
        <taxon>Tracheophyta</taxon>
        <taxon>Spermatophyta</taxon>
        <taxon>Magnoliopsida</taxon>
        <taxon>Ranunculales</taxon>
        <taxon>Menispermaceae</taxon>
        <taxon>Menispermoideae</taxon>
        <taxon>Cissampelideae</taxon>
        <taxon>Stephania</taxon>
    </lineage>
</organism>
<evidence type="ECO:0000313" key="2">
    <source>
        <dbReference type="EMBL" id="KAK9109623.1"/>
    </source>
</evidence>
<gene>
    <name evidence="2" type="ORF">Sjap_017683</name>
</gene>
<name>A0AAP0I6S0_9MAGN</name>
<dbReference type="AlphaFoldDB" id="A0AAP0I6S0"/>
<sequence>MKSTMRRICARIVIFLDILRLCKRFIDIHIVGFKITYEDGRPLRDDENVMFMMKEHECIKDVGANLDRDETT</sequence>
<protein>
    <submittedName>
        <fullName evidence="2">Uncharacterized protein</fullName>
    </submittedName>
</protein>
<feature type="chain" id="PRO_5042981562" evidence="1">
    <location>
        <begin position="25"/>
        <end position="72"/>
    </location>
</feature>
<evidence type="ECO:0000313" key="3">
    <source>
        <dbReference type="Proteomes" id="UP001417504"/>
    </source>
</evidence>
<proteinExistence type="predicted"/>
<evidence type="ECO:0000256" key="1">
    <source>
        <dbReference type="SAM" id="SignalP"/>
    </source>
</evidence>
<accession>A0AAP0I6S0</accession>
<comment type="caution">
    <text evidence="2">The sequence shown here is derived from an EMBL/GenBank/DDBJ whole genome shotgun (WGS) entry which is preliminary data.</text>
</comment>
<dbReference type="Proteomes" id="UP001417504">
    <property type="component" value="Unassembled WGS sequence"/>
</dbReference>
<keyword evidence="1" id="KW-0732">Signal</keyword>
<feature type="signal peptide" evidence="1">
    <location>
        <begin position="1"/>
        <end position="24"/>
    </location>
</feature>
<keyword evidence="3" id="KW-1185">Reference proteome</keyword>
<reference evidence="2 3" key="1">
    <citation type="submission" date="2024-01" db="EMBL/GenBank/DDBJ databases">
        <title>Genome assemblies of Stephania.</title>
        <authorList>
            <person name="Yang L."/>
        </authorList>
    </citation>
    <scope>NUCLEOTIDE SEQUENCE [LARGE SCALE GENOMIC DNA]</scope>
    <source>
        <strain evidence="2">QJT</strain>
        <tissue evidence="2">Leaf</tissue>
    </source>
</reference>
<dbReference type="EMBL" id="JBBNAE010000007">
    <property type="protein sequence ID" value="KAK9109623.1"/>
    <property type="molecule type" value="Genomic_DNA"/>
</dbReference>